<dbReference type="AlphaFoldDB" id="A0AAN9V7K8"/>
<accession>A0AAN9V7K8</accession>
<gene>
    <name evidence="1" type="ORF">R5R35_009214</name>
</gene>
<reference evidence="1 2" key="1">
    <citation type="submission" date="2024-03" db="EMBL/GenBank/DDBJ databases">
        <title>The genome assembly and annotation of the cricket Gryllus longicercus Weissman &amp; Gray.</title>
        <authorList>
            <person name="Szrajer S."/>
            <person name="Gray D."/>
            <person name="Ylla G."/>
        </authorList>
    </citation>
    <scope>NUCLEOTIDE SEQUENCE [LARGE SCALE GENOMIC DNA]</scope>
    <source>
        <strain evidence="1">DAG 2021-001</strain>
        <tissue evidence="1">Whole body minus gut</tissue>
    </source>
</reference>
<sequence length="90" mass="8827">MPPLPPLILHVGDAIKGGELCSAAILILFGDAEASGADVMVATGEIVILMAATSTAIAASGTARGWRTDGTQQAAQGGVCATGVEPHCPG</sequence>
<proteinExistence type="predicted"/>
<keyword evidence="2" id="KW-1185">Reference proteome</keyword>
<evidence type="ECO:0000313" key="1">
    <source>
        <dbReference type="EMBL" id="KAK7790002.1"/>
    </source>
</evidence>
<dbReference type="Proteomes" id="UP001378592">
    <property type="component" value="Unassembled WGS sequence"/>
</dbReference>
<comment type="caution">
    <text evidence="1">The sequence shown here is derived from an EMBL/GenBank/DDBJ whole genome shotgun (WGS) entry which is preliminary data.</text>
</comment>
<organism evidence="1 2">
    <name type="scientific">Gryllus longicercus</name>
    <dbReference type="NCBI Taxonomy" id="2509291"/>
    <lineage>
        <taxon>Eukaryota</taxon>
        <taxon>Metazoa</taxon>
        <taxon>Ecdysozoa</taxon>
        <taxon>Arthropoda</taxon>
        <taxon>Hexapoda</taxon>
        <taxon>Insecta</taxon>
        <taxon>Pterygota</taxon>
        <taxon>Neoptera</taxon>
        <taxon>Polyneoptera</taxon>
        <taxon>Orthoptera</taxon>
        <taxon>Ensifera</taxon>
        <taxon>Gryllidea</taxon>
        <taxon>Grylloidea</taxon>
        <taxon>Gryllidae</taxon>
        <taxon>Gryllinae</taxon>
        <taxon>Gryllus</taxon>
    </lineage>
</organism>
<name>A0AAN9V7K8_9ORTH</name>
<dbReference type="EMBL" id="JAZDUA010000678">
    <property type="protein sequence ID" value="KAK7790002.1"/>
    <property type="molecule type" value="Genomic_DNA"/>
</dbReference>
<evidence type="ECO:0000313" key="2">
    <source>
        <dbReference type="Proteomes" id="UP001378592"/>
    </source>
</evidence>
<protein>
    <submittedName>
        <fullName evidence="1">Uncharacterized protein</fullName>
    </submittedName>
</protein>